<evidence type="ECO:0000256" key="4">
    <source>
        <dbReference type="SAM" id="MobiDB-lite"/>
    </source>
</evidence>
<accession>A0A4Y7TND0</accession>
<dbReference type="GO" id="GO:0005634">
    <property type="term" value="C:nucleus"/>
    <property type="evidence" value="ECO:0007669"/>
    <property type="project" value="UniProtKB-SubCell"/>
</dbReference>
<dbReference type="InterPro" id="IPR023093">
    <property type="entry name" value="ScpA-like_C"/>
</dbReference>
<gene>
    <name evidence="7" type="ORF">FA13DRAFT_1788657</name>
</gene>
<name>A0A4Y7TND0_COPMI</name>
<keyword evidence="3" id="KW-0539">Nucleus</keyword>
<evidence type="ECO:0000256" key="2">
    <source>
        <dbReference type="ARBA" id="ARBA00009870"/>
    </source>
</evidence>
<keyword evidence="8" id="KW-1185">Reference proteome</keyword>
<evidence type="ECO:0000256" key="3">
    <source>
        <dbReference type="ARBA" id="ARBA00023242"/>
    </source>
</evidence>
<dbReference type="GO" id="GO:0007062">
    <property type="term" value="P:sister chromatid cohesion"/>
    <property type="evidence" value="ECO:0007669"/>
    <property type="project" value="InterPro"/>
</dbReference>
<dbReference type="InterPro" id="IPR039781">
    <property type="entry name" value="Rad21/Rec8-like"/>
</dbReference>
<organism evidence="7 8">
    <name type="scientific">Coprinellus micaceus</name>
    <name type="common">Glistening ink-cap mushroom</name>
    <name type="synonym">Coprinus micaceus</name>
    <dbReference type="NCBI Taxonomy" id="71717"/>
    <lineage>
        <taxon>Eukaryota</taxon>
        <taxon>Fungi</taxon>
        <taxon>Dikarya</taxon>
        <taxon>Basidiomycota</taxon>
        <taxon>Agaricomycotina</taxon>
        <taxon>Agaricomycetes</taxon>
        <taxon>Agaricomycetidae</taxon>
        <taxon>Agaricales</taxon>
        <taxon>Agaricineae</taxon>
        <taxon>Psathyrellaceae</taxon>
        <taxon>Coprinellus</taxon>
    </lineage>
</organism>
<feature type="domain" description="Rad21/Rec8-like protein C-terminal eukaryotic" evidence="5">
    <location>
        <begin position="735"/>
        <end position="775"/>
    </location>
</feature>
<dbReference type="OrthoDB" id="10071381at2759"/>
<feature type="region of interest" description="Disordered" evidence="4">
    <location>
        <begin position="545"/>
        <end position="627"/>
    </location>
</feature>
<feature type="region of interest" description="Disordered" evidence="4">
    <location>
        <begin position="151"/>
        <end position="185"/>
    </location>
</feature>
<evidence type="ECO:0008006" key="9">
    <source>
        <dbReference type="Google" id="ProtNLM"/>
    </source>
</evidence>
<feature type="compositionally biased region" description="Polar residues" evidence="4">
    <location>
        <begin position="342"/>
        <end position="351"/>
    </location>
</feature>
<dbReference type="InterPro" id="IPR006909">
    <property type="entry name" value="Rad21/Rec8_C_eu"/>
</dbReference>
<dbReference type="PANTHER" id="PTHR12585">
    <property type="entry name" value="SCC1 / RAD21 FAMILY MEMBER"/>
    <property type="match status" value="1"/>
</dbReference>
<evidence type="ECO:0000259" key="5">
    <source>
        <dbReference type="Pfam" id="PF04824"/>
    </source>
</evidence>
<proteinExistence type="inferred from homology"/>
<dbReference type="Proteomes" id="UP000298030">
    <property type="component" value="Unassembled WGS sequence"/>
</dbReference>
<feature type="region of interest" description="Disordered" evidence="4">
    <location>
        <begin position="223"/>
        <end position="243"/>
    </location>
</feature>
<evidence type="ECO:0000259" key="6">
    <source>
        <dbReference type="Pfam" id="PF04825"/>
    </source>
</evidence>
<dbReference type="Pfam" id="PF04825">
    <property type="entry name" value="Rad21_Rec8_N"/>
    <property type="match status" value="1"/>
</dbReference>
<dbReference type="STRING" id="71717.A0A4Y7TND0"/>
<dbReference type="PANTHER" id="PTHR12585:SF69">
    <property type="entry name" value="FI11703P"/>
    <property type="match status" value="1"/>
</dbReference>
<evidence type="ECO:0000313" key="8">
    <source>
        <dbReference type="Proteomes" id="UP000298030"/>
    </source>
</evidence>
<dbReference type="InterPro" id="IPR006910">
    <property type="entry name" value="Rad21_Rec8_N"/>
</dbReference>
<dbReference type="Gene3D" id="1.10.10.580">
    <property type="entry name" value="Structural maintenance of chromosome 1. Chain E"/>
    <property type="match status" value="1"/>
</dbReference>
<feature type="region of interest" description="Disordered" evidence="4">
    <location>
        <begin position="641"/>
        <end position="660"/>
    </location>
</feature>
<reference evidence="7 8" key="1">
    <citation type="journal article" date="2019" name="Nat. Ecol. Evol.">
        <title>Megaphylogeny resolves global patterns of mushroom evolution.</title>
        <authorList>
            <person name="Varga T."/>
            <person name="Krizsan K."/>
            <person name="Foldi C."/>
            <person name="Dima B."/>
            <person name="Sanchez-Garcia M."/>
            <person name="Sanchez-Ramirez S."/>
            <person name="Szollosi G.J."/>
            <person name="Szarkandi J.G."/>
            <person name="Papp V."/>
            <person name="Albert L."/>
            <person name="Andreopoulos W."/>
            <person name="Angelini C."/>
            <person name="Antonin V."/>
            <person name="Barry K.W."/>
            <person name="Bougher N.L."/>
            <person name="Buchanan P."/>
            <person name="Buyck B."/>
            <person name="Bense V."/>
            <person name="Catcheside P."/>
            <person name="Chovatia M."/>
            <person name="Cooper J."/>
            <person name="Damon W."/>
            <person name="Desjardin D."/>
            <person name="Finy P."/>
            <person name="Geml J."/>
            <person name="Haridas S."/>
            <person name="Hughes K."/>
            <person name="Justo A."/>
            <person name="Karasinski D."/>
            <person name="Kautmanova I."/>
            <person name="Kiss B."/>
            <person name="Kocsube S."/>
            <person name="Kotiranta H."/>
            <person name="LaButti K.M."/>
            <person name="Lechner B.E."/>
            <person name="Liimatainen K."/>
            <person name="Lipzen A."/>
            <person name="Lukacs Z."/>
            <person name="Mihaltcheva S."/>
            <person name="Morgado L.N."/>
            <person name="Niskanen T."/>
            <person name="Noordeloos M.E."/>
            <person name="Ohm R.A."/>
            <person name="Ortiz-Santana B."/>
            <person name="Ovrebo C."/>
            <person name="Racz N."/>
            <person name="Riley R."/>
            <person name="Savchenko A."/>
            <person name="Shiryaev A."/>
            <person name="Soop K."/>
            <person name="Spirin V."/>
            <person name="Szebenyi C."/>
            <person name="Tomsovsky M."/>
            <person name="Tulloss R.E."/>
            <person name="Uehling J."/>
            <person name="Grigoriev I.V."/>
            <person name="Vagvolgyi C."/>
            <person name="Papp T."/>
            <person name="Martin F.M."/>
            <person name="Miettinen O."/>
            <person name="Hibbett D.S."/>
            <person name="Nagy L.G."/>
        </authorList>
    </citation>
    <scope>NUCLEOTIDE SEQUENCE [LARGE SCALE GENOMIC DNA]</scope>
    <source>
        <strain evidence="7 8">FP101781</strain>
    </source>
</reference>
<dbReference type="Pfam" id="PF04824">
    <property type="entry name" value="Rad21_Rec8"/>
    <property type="match status" value="1"/>
</dbReference>
<dbReference type="EMBL" id="QPFP01000008">
    <property type="protein sequence ID" value="TEB35062.1"/>
    <property type="molecule type" value="Genomic_DNA"/>
</dbReference>
<comment type="caution">
    <text evidence="7">The sequence shown here is derived from an EMBL/GenBank/DDBJ whole genome shotgun (WGS) entry which is preliminary data.</text>
</comment>
<evidence type="ECO:0000256" key="1">
    <source>
        <dbReference type="ARBA" id="ARBA00004123"/>
    </source>
</evidence>
<feature type="region of interest" description="Disordered" evidence="4">
    <location>
        <begin position="317"/>
        <end position="363"/>
    </location>
</feature>
<sequence length="778" mass="84806">MFFTQELLARRDSGFGLLWLAATLGSKSAFKKLPKKSVLTADIAKLCDLISEPVEPLALRLSSNLMFGVVRVYKVKQEILLTDVSNCVTALKKVVLEMNTKAMDAQLHMAQTSVRPSAVTIVAEARTANILDYDAFVTDWDEFLNITDSAHAKKQGPNDSSDSEFDPTQPNKKSKSNKPKASLGPVEAARKDAHILLEHHEHLLSNTFDLSFGNAGDQSFFAGLPGTHGAGGSSSQNEGGGFSFDENPFQLSDGLDLGGDGFVLGDELARELGWGSPAKSIGRQSRDDDGMQMDFDLGGNAMDFNFEFNVGDVGAQRGATTLTSANRKPGTPGSKRKRANKENNYPGSQPGSRAGSVFSKRAPSPANSFGRLFLSQDDHIRATPLQDVTAPDNEQQPVGPKNQKKRTRLLLDARTELTDEELKVARAQYLEFQNGLKRDLLKKKSERDGTRLIEDLLWGVPKEIQEPSLVDFWQTNFKVQFEARSGELSIHLDDEPVHPARKKKRLSTVAEEDEPLEEQEHRGAFDDFGGGFDGLFEEGNRFAQDNAHRGSSEEPGQARRASSRPSSVFGGSQLGLDFLGTQQPKEGGNSGSQRSSLFPWDHAAGTGGPSSSSGHEPFAGLNGDDLNNVPVDHVEIRLRGSSTGRRSSVAPGSQMVGGGHGFSPIINGTPAGMDVDYEFNVDEAAPPGETQAEETQKSEVQLATLERNSFNFLEYAKMQYRTLQVGERLQFDLVVPQATSTRHVAAAAFYHCLVLATKDLIRLEQPVPYENVVIDVLL</sequence>
<evidence type="ECO:0000313" key="7">
    <source>
        <dbReference type="EMBL" id="TEB35062.1"/>
    </source>
</evidence>
<comment type="subcellular location">
    <subcellularLocation>
        <location evidence="1">Nucleus</location>
    </subcellularLocation>
</comment>
<dbReference type="GO" id="GO:0003682">
    <property type="term" value="F:chromatin binding"/>
    <property type="evidence" value="ECO:0007669"/>
    <property type="project" value="TreeGrafter"/>
</dbReference>
<feature type="compositionally biased region" description="Gly residues" evidence="4">
    <location>
        <begin position="226"/>
        <end position="242"/>
    </location>
</feature>
<feature type="region of interest" description="Disordered" evidence="4">
    <location>
        <begin position="494"/>
        <end position="530"/>
    </location>
</feature>
<feature type="domain" description="Rad21/Rec8-like protein N-terminal" evidence="6">
    <location>
        <begin position="1"/>
        <end position="107"/>
    </location>
</feature>
<protein>
    <recommendedName>
        <fullName evidence="9">Rad21/Rec8-like protein N-terminal domain-containing protein</fullName>
    </recommendedName>
</protein>
<feature type="region of interest" description="Disordered" evidence="4">
    <location>
        <begin position="387"/>
        <end position="406"/>
    </location>
</feature>
<dbReference type="GO" id="GO:0008278">
    <property type="term" value="C:cohesin complex"/>
    <property type="evidence" value="ECO:0007669"/>
    <property type="project" value="InterPro"/>
</dbReference>
<dbReference type="InterPro" id="IPR036390">
    <property type="entry name" value="WH_DNA-bd_sf"/>
</dbReference>
<dbReference type="AlphaFoldDB" id="A0A4Y7TND0"/>
<comment type="similarity">
    <text evidence="2">Belongs to the rad21 family.</text>
</comment>
<dbReference type="SUPFAM" id="SSF46785">
    <property type="entry name" value="Winged helix' DNA-binding domain"/>
    <property type="match status" value="1"/>
</dbReference>
<dbReference type="GO" id="GO:1990414">
    <property type="term" value="P:replication-born double-strand break repair via sister chromatid exchange"/>
    <property type="evidence" value="ECO:0007669"/>
    <property type="project" value="TreeGrafter"/>
</dbReference>